<dbReference type="Pfam" id="PF07804">
    <property type="entry name" value="HipA_C"/>
    <property type="match status" value="1"/>
</dbReference>
<comment type="caution">
    <text evidence="7">The sequence shown here is derived from an EMBL/GenBank/DDBJ whole genome shotgun (WGS) entry which is preliminary data.</text>
</comment>
<dbReference type="PANTHER" id="PTHR37419:SF8">
    <property type="entry name" value="TOXIN YJJJ"/>
    <property type="match status" value="1"/>
</dbReference>
<dbReference type="Pfam" id="PF13657">
    <property type="entry name" value="Couple_hipA"/>
    <property type="match status" value="1"/>
</dbReference>
<accession>A0ABN2L7X4</accession>
<evidence type="ECO:0000313" key="7">
    <source>
        <dbReference type="EMBL" id="GAA1777900.1"/>
    </source>
</evidence>
<keyword evidence="2" id="KW-0808">Transferase</keyword>
<dbReference type="EMBL" id="BAAAOB010000001">
    <property type="protein sequence ID" value="GAA1777900.1"/>
    <property type="molecule type" value="Genomic_DNA"/>
</dbReference>
<reference evidence="7 8" key="1">
    <citation type="journal article" date="2019" name="Int. J. Syst. Evol. Microbiol.">
        <title>The Global Catalogue of Microorganisms (GCM) 10K type strain sequencing project: providing services to taxonomists for standard genome sequencing and annotation.</title>
        <authorList>
            <consortium name="The Broad Institute Genomics Platform"/>
            <consortium name="The Broad Institute Genome Sequencing Center for Infectious Disease"/>
            <person name="Wu L."/>
            <person name="Ma J."/>
        </authorList>
    </citation>
    <scope>NUCLEOTIDE SEQUENCE [LARGE SCALE GENOMIC DNA]</scope>
    <source>
        <strain evidence="7 8">JCM 14736</strain>
    </source>
</reference>
<feature type="domain" description="HipA-like C-terminal" evidence="5">
    <location>
        <begin position="179"/>
        <end position="390"/>
    </location>
</feature>
<dbReference type="InterPro" id="IPR012893">
    <property type="entry name" value="HipA-like_C"/>
</dbReference>
<evidence type="ECO:0000256" key="4">
    <source>
        <dbReference type="SAM" id="MobiDB-lite"/>
    </source>
</evidence>
<feature type="region of interest" description="Disordered" evidence="4">
    <location>
        <begin position="469"/>
        <end position="488"/>
    </location>
</feature>
<feature type="domain" description="HipA N-terminal subdomain 1" evidence="6">
    <location>
        <begin position="35"/>
        <end position="97"/>
    </location>
</feature>
<dbReference type="PANTHER" id="PTHR37419">
    <property type="entry name" value="SERINE/THREONINE-PROTEIN KINASE TOXIN HIPA"/>
    <property type="match status" value="1"/>
</dbReference>
<protein>
    <submittedName>
        <fullName evidence="7">HipA domain-containing protein</fullName>
    </submittedName>
</protein>
<dbReference type="RefSeq" id="WP_344028456.1">
    <property type="nucleotide sequence ID" value="NZ_BAAAOB010000001.1"/>
</dbReference>
<evidence type="ECO:0000256" key="2">
    <source>
        <dbReference type="ARBA" id="ARBA00022679"/>
    </source>
</evidence>
<keyword evidence="3" id="KW-0418">Kinase</keyword>
<keyword evidence="8" id="KW-1185">Reference proteome</keyword>
<proteinExistence type="inferred from homology"/>
<dbReference type="Gene3D" id="1.10.1070.20">
    <property type="match status" value="1"/>
</dbReference>
<comment type="similarity">
    <text evidence="1">Belongs to the HipA Ser/Thr kinase family.</text>
</comment>
<sequence length="488" mass="53223">MRLHDALEVHVEIDGAVRLAGRLEARFAGGRTLASTSFSYEPTYLADPSSYQIDPRLPWSRAPIISGEDIRLFGAIRDLTPDSWGRQLINADLAVARREGSSIPRPVGDFDYLALTSDETRLGALRFRPVGVGPWLGEVGRADTLTERSIDRLAIAAARFETHDATDEDLELLRAPGSTMGGARPKATIRFEGRLALVKFPSDRDGRYDGEAWEMVALRLAERAGIDAQCGRLMRTVGGKSTLVLTRFDRTATGSRVGYMSAATAMELNDGDHSGVTYEDLADAVDRHTGGDRSQLRELFKRVALTVLVNNVDDHWRNHGFLRVHGGWRLSPAFDINPSMSRGTVSSRPISDEDDPRDRDIRLLAKTADTYGLSRTQAAEALSEVLGAVGDWAPVAKEIGLSSSEIAEMSVAFSEEQQERAREAITTLGGGPLRIDMTGAAAPAPVTELSAPESGVVWVAPHSRGGRRVPGFWRRRPASAAKPEREDD</sequence>
<dbReference type="InterPro" id="IPR017508">
    <property type="entry name" value="HipA_N1"/>
</dbReference>
<evidence type="ECO:0000256" key="3">
    <source>
        <dbReference type="ARBA" id="ARBA00022777"/>
    </source>
</evidence>
<organism evidence="7 8">
    <name type="scientific">Leucobacter iarius</name>
    <dbReference type="NCBI Taxonomy" id="333963"/>
    <lineage>
        <taxon>Bacteria</taxon>
        <taxon>Bacillati</taxon>
        <taxon>Actinomycetota</taxon>
        <taxon>Actinomycetes</taxon>
        <taxon>Micrococcales</taxon>
        <taxon>Microbacteriaceae</taxon>
        <taxon>Leucobacter</taxon>
    </lineage>
</organism>
<dbReference type="Proteomes" id="UP001500851">
    <property type="component" value="Unassembled WGS sequence"/>
</dbReference>
<name>A0ABN2L7X4_9MICO</name>
<evidence type="ECO:0000259" key="5">
    <source>
        <dbReference type="Pfam" id="PF07804"/>
    </source>
</evidence>
<evidence type="ECO:0000313" key="8">
    <source>
        <dbReference type="Proteomes" id="UP001500851"/>
    </source>
</evidence>
<evidence type="ECO:0000259" key="6">
    <source>
        <dbReference type="Pfam" id="PF13657"/>
    </source>
</evidence>
<dbReference type="InterPro" id="IPR052028">
    <property type="entry name" value="HipA_Ser/Thr_kinase"/>
</dbReference>
<gene>
    <name evidence="7" type="ORF">GCM10009768_03110</name>
</gene>
<evidence type="ECO:0000256" key="1">
    <source>
        <dbReference type="ARBA" id="ARBA00010164"/>
    </source>
</evidence>